<dbReference type="GO" id="GO:0005484">
    <property type="term" value="F:SNAP receptor activity"/>
    <property type="evidence" value="ECO:0007669"/>
    <property type="project" value="TreeGrafter"/>
</dbReference>
<gene>
    <name evidence="10" type="ORF">R5R35_013529</name>
</gene>
<evidence type="ECO:0000259" key="9">
    <source>
        <dbReference type="PROSITE" id="PS50192"/>
    </source>
</evidence>
<dbReference type="InterPro" id="IPR045242">
    <property type="entry name" value="Syntaxin"/>
</dbReference>
<dbReference type="EMBL" id="JAZDUA010000291">
    <property type="protein sequence ID" value="KAK7861965.1"/>
    <property type="molecule type" value="Genomic_DNA"/>
</dbReference>
<reference evidence="10 11" key="1">
    <citation type="submission" date="2024-03" db="EMBL/GenBank/DDBJ databases">
        <title>The genome assembly and annotation of the cricket Gryllus longicercus Weissman &amp; Gray.</title>
        <authorList>
            <person name="Szrajer S."/>
            <person name="Gray D."/>
            <person name="Ylla G."/>
        </authorList>
    </citation>
    <scope>NUCLEOTIDE SEQUENCE [LARGE SCALE GENOMIC DNA]</scope>
    <source>
        <strain evidence="10">DAG 2021-001</strain>
        <tissue evidence="10">Whole body minus gut</tissue>
    </source>
</reference>
<dbReference type="PANTHER" id="PTHR19957">
    <property type="entry name" value="SYNTAXIN"/>
    <property type="match status" value="1"/>
</dbReference>
<comment type="similarity">
    <text evidence="2">Belongs to the syntaxin family.</text>
</comment>
<keyword evidence="7" id="KW-0472">Membrane</keyword>
<dbReference type="Gene3D" id="1.20.58.70">
    <property type="match status" value="1"/>
</dbReference>
<evidence type="ECO:0000256" key="1">
    <source>
        <dbReference type="ARBA" id="ARBA00004211"/>
    </source>
</evidence>
<evidence type="ECO:0000313" key="11">
    <source>
        <dbReference type="Proteomes" id="UP001378592"/>
    </source>
</evidence>
<keyword evidence="3" id="KW-0813">Transport</keyword>
<keyword evidence="11" id="KW-1185">Reference proteome</keyword>
<dbReference type="SMART" id="SM00397">
    <property type="entry name" value="t_SNARE"/>
    <property type="match status" value="1"/>
</dbReference>
<keyword evidence="5" id="KW-1133">Transmembrane helix</keyword>
<evidence type="ECO:0000256" key="5">
    <source>
        <dbReference type="ARBA" id="ARBA00022989"/>
    </source>
</evidence>
<evidence type="ECO:0000256" key="6">
    <source>
        <dbReference type="ARBA" id="ARBA00023054"/>
    </source>
</evidence>
<evidence type="ECO:0000256" key="3">
    <source>
        <dbReference type="ARBA" id="ARBA00022448"/>
    </source>
</evidence>
<keyword evidence="6 8" id="KW-0175">Coiled coil</keyword>
<dbReference type="CDD" id="cd15844">
    <property type="entry name" value="SNARE_syntaxin5"/>
    <property type="match status" value="1"/>
</dbReference>
<evidence type="ECO:0000256" key="2">
    <source>
        <dbReference type="ARBA" id="ARBA00009063"/>
    </source>
</evidence>
<evidence type="ECO:0000313" key="10">
    <source>
        <dbReference type="EMBL" id="KAK7861965.1"/>
    </source>
</evidence>
<keyword evidence="4" id="KW-0812">Transmembrane</keyword>
<evidence type="ECO:0000256" key="8">
    <source>
        <dbReference type="SAM" id="Coils"/>
    </source>
</evidence>
<dbReference type="Proteomes" id="UP001378592">
    <property type="component" value="Unassembled WGS sequence"/>
</dbReference>
<evidence type="ECO:0000256" key="4">
    <source>
        <dbReference type="ARBA" id="ARBA00022692"/>
    </source>
</evidence>
<feature type="coiled-coil region" evidence="8">
    <location>
        <begin position="186"/>
        <end position="213"/>
    </location>
</feature>
<dbReference type="AlphaFoldDB" id="A0AAN9VHK8"/>
<dbReference type="InterPro" id="IPR010989">
    <property type="entry name" value="SNARE"/>
</dbReference>
<feature type="domain" description="T-SNARE coiled-coil homology" evidence="9">
    <location>
        <begin position="155"/>
        <end position="217"/>
    </location>
</feature>
<accession>A0AAN9VHK8</accession>
<dbReference type="PANTHER" id="PTHR19957:SF3">
    <property type="entry name" value="SYNTAXIN-5"/>
    <property type="match status" value="1"/>
</dbReference>
<protein>
    <recommendedName>
        <fullName evidence="9">t-SNARE coiled-coil homology domain-containing protein</fullName>
    </recommendedName>
</protein>
<evidence type="ECO:0000256" key="7">
    <source>
        <dbReference type="ARBA" id="ARBA00023136"/>
    </source>
</evidence>
<dbReference type="GO" id="GO:0000139">
    <property type="term" value="C:Golgi membrane"/>
    <property type="evidence" value="ECO:0007669"/>
    <property type="project" value="TreeGrafter"/>
</dbReference>
<dbReference type="InterPro" id="IPR000727">
    <property type="entry name" value="T_SNARE_dom"/>
</dbReference>
<sequence>MVIANIKLEKLTFMSKQKSLFNDRPLEVENLIYMIKGDIEDLIQQTARLQNEVQHSYSPKRNKNFNTHCSNIVSILQTRLTTLSREFRHVLEMRNENQKQLIARRDNFQGKPLSSSFPLFNTAGIHGSVLLGDEHVAINMNVDNQRQVLLNDDSNHYIESRRDTMQNIESTIVELGKMFQNLAIMVKEHEEVIKRIDSNLEDTELNIESAQGEILKYKLGKVLYFGPRIHSNLDFTYRVSLKLSTVVPGQLQLLLPVETLACCR</sequence>
<dbReference type="GO" id="GO:0006888">
    <property type="term" value="P:endoplasmic reticulum to Golgi vesicle-mediated transport"/>
    <property type="evidence" value="ECO:0007669"/>
    <property type="project" value="TreeGrafter"/>
</dbReference>
<dbReference type="GO" id="GO:0048278">
    <property type="term" value="P:vesicle docking"/>
    <property type="evidence" value="ECO:0007669"/>
    <property type="project" value="TreeGrafter"/>
</dbReference>
<comment type="caution">
    <text evidence="10">The sequence shown here is derived from an EMBL/GenBank/DDBJ whole genome shotgun (WGS) entry which is preliminary data.</text>
</comment>
<comment type="subcellular location">
    <subcellularLocation>
        <location evidence="1">Membrane</location>
        <topology evidence="1">Single-pass type IV membrane protein</topology>
    </subcellularLocation>
</comment>
<dbReference type="GO" id="GO:0031201">
    <property type="term" value="C:SNARE complex"/>
    <property type="evidence" value="ECO:0007669"/>
    <property type="project" value="TreeGrafter"/>
</dbReference>
<organism evidence="10 11">
    <name type="scientific">Gryllus longicercus</name>
    <dbReference type="NCBI Taxonomy" id="2509291"/>
    <lineage>
        <taxon>Eukaryota</taxon>
        <taxon>Metazoa</taxon>
        <taxon>Ecdysozoa</taxon>
        <taxon>Arthropoda</taxon>
        <taxon>Hexapoda</taxon>
        <taxon>Insecta</taxon>
        <taxon>Pterygota</taxon>
        <taxon>Neoptera</taxon>
        <taxon>Polyneoptera</taxon>
        <taxon>Orthoptera</taxon>
        <taxon>Ensifera</taxon>
        <taxon>Gryllidea</taxon>
        <taxon>Grylloidea</taxon>
        <taxon>Gryllidae</taxon>
        <taxon>Gryllinae</taxon>
        <taxon>Gryllus</taxon>
    </lineage>
</organism>
<dbReference type="GO" id="GO:0000149">
    <property type="term" value="F:SNARE binding"/>
    <property type="evidence" value="ECO:0007669"/>
    <property type="project" value="TreeGrafter"/>
</dbReference>
<name>A0AAN9VHK8_9ORTH</name>
<dbReference type="GO" id="GO:0006906">
    <property type="term" value="P:vesicle fusion"/>
    <property type="evidence" value="ECO:0007669"/>
    <property type="project" value="TreeGrafter"/>
</dbReference>
<dbReference type="GO" id="GO:0006886">
    <property type="term" value="P:intracellular protein transport"/>
    <property type="evidence" value="ECO:0007669"/>
    <property type="project" value="TreeGrafter"/>
</dbReference>
<dbReference type="SUPFAM" id="SSF47661">
    <property type="entry name" value="t-snare proteins"/>
    <property type="match status" value="1"/>
</dbReference>
<dbReference type="PROSITE" id="PS50192">
    <property type="entry name" value="T_SNARE"/>
    <property type="match status" value="1"/>
</dbReference>
<proteinExistence type="inferred from homology"/>